<dbReference type="GeneID" id="24409160"/>
<proteinExistence type="predicted"/>
<dbReference type="Proteomes" id="UP000008782">
    <property type="component" value="Unassembled WGS sequence"/>
</dbReference>
<evidence type="ECO:0000313" key="2">
    <source>
        <dbReference type="Proteomes" id="UP000008782"/>
    </source>
</evidence>
<keyword evidence="2" id="KW-1185">Reference proteome</keyword>
<dbReference type="EMBL" id="GG697341">
    <property type="protein sequence ID" value="EFQ28651.1"/>
    <property type="molecule type" value="Genomic_DNA"/>
</dbReference>
<dbReference type="RefSeq" id="XP_008092671.1">
    <property type="nucleotide sequence ID" value="XM_008094480.1"/>
</dbReference>
<protein>
    <submittedName>
        <fullName evidence="1">Uncharacterized protein</fullName>
    </submittedName>
</protein>
<name>E3QCR3_COLGM</name>
<gene>
    <name evidence="1" type="ORF">GLRG_03795</name>
</gene>
<reference evidence="2" key="1">
    <citation type="journal article" date="2012" name="Nat. Genet.">
        <title>Lifestyle transitions in plant pathogenic Colletotrichum fungi deciphered by genome and transcriptome analyses.</title>
        <authorList>
            <person name="O'Connell R.J."/>
            <person name="Thon M.R."/>
            <person name="Hacquard S."/>
            <person name="Amyotte S.G."/>
            <person name="Kleemann J."/>
            <person name="Torres M.F."/>
            <person name="Damm U."/>
            <person name="Buiate E.A."/>
            <person name="Epstein L."/>
            <person name="Alkan N."/>
            <person name="Altmueller J."/>
            <person name="Alvarado-Balderrama L."/>
            <person name="Bauser C.A."/>
            <person name="Becker C."/>
            <person name="Birren B.W."/>
            <person name="Chen Z."/>
            <person name="Choi J."/>
            <person name="Crouch J.A."/>
            <person name="Duvick J.P."/>
            <person name="Farman M.A."/>
            <person name="Gan P."/>
            <person name="Heiman D."/>
            <person name="Henrissat B."/>
            <person name="Howard R.J."/>
            <person name="Kabbage M."/>
            <person name="Koch C."/>
            <person name="Kracher B."/>
            <person name="Kubo Y."/>
            <person name="Law A.D."/>
            <person name="Lebrun M.-H."/>
            <person name="Lee Y.-H."/>
            <person name="Miyara I."/>
            <person name="Moore N."/>
            <person name="Neumann U."/>
            <person name="Nordstroem K."/>
            <person name="Panaccione D.G."/>
            <person name="Panstruga R."/>
            <person name="Place M."/>
            <person name="Proctor R.H."/>
            <person name="Prusky D."/>
            <person name="Rech G."/>
            <person name="Reinhardt R."/>
            <person name="Rollins J.A."/>
            <person name="Rounsley S."/>
            <person name="Schardl C.L."/>
            <person name="Schwartz D.C."/>
            <person name="Shenoy N."/>
            <person name="Shirasu K."/>
            <person name="Sikhakolli U.R."/>
            <person name="Stueber K."/>
            <person name="Sukno S.A."/>
            <person name="Sweigard J.A."/>
            <person name="Takano Y."/>
            <person name="Takahara H."/>
            <person name="Trail F."/>
            <person name="van der Does H.C."/>
            <person name="Voll L.M."/>
            <person name="Will I."/>
            <person name="Young S."/>
            <person name="Zeng Q."/>
            <person name="Zhang J."/>
            <person name="Zhou S."/>
            <person name="Dickman M.B."/>
            <person name="Schulze-Lefert P."/>
            <person name="Ver Loren van Themaat E."/>
            <person name="Ma L.-J."/>
            <person name="Vaillancourt L.J."/>
        </authorList>
    </citation>
    <scope>NUCLEOTIDE SEQUENCE [LARGE SCALE GENOMIC DNA]</scope>
    <source>
        <strain evidence="2">M1.001 / M2 / FGSC 10212</strain>
    </source>
</reference>
<accession>E3QCR3</accession>
<evidence type="ECO:0000313" key="1">
    <source>
        <dbReference type="EMBL" id="EFQ28651.1"/>
    </source>
</evidence>
<sequence>THESFCKQSRNSTTSAEELTTLRTVNPSTEIKERRGLLDFDSTPNPRASAFAVIEYRLTSVSVDSLVPTALVTPQGPVFLINDNSRSHPNKSYVFLPCLDLNNAGQPTRFCTRPSTLECCCSHYFLPIPVVNLLASRCNHTWTTTTFGHQPPPQSGLRAIQS</sequence>
<dbReference type="VEuPathDB" id="FungiDB:GLRG_03795"/>
<feature type="non-terminal residue" evidence="1">
    <location>
        <position position="1"/>
    </location>
</feature>
<dbReference type="HOGENOM" id="CLU_1639405_0_0_1"/>
<organism evidence="2">
    <name type="scientific">Colletotrichum graminicola (strain M1.001 / M2 / FGSC 10212)</name>
    <name type="common">Maize anthracnose fungus</name>
    <name type="synonym">Glomerella graminicola</name>
    <dbReference type="NCBI Taxonomy" id="645133"/>
    <lineage>
        <taxon>Eukaryota</taxon>
        <taxon>Fungi</taxon>
        <taxon>Dikarya</taxon>
        <taxon>Ascomycota</taxon>
        <taxon>Pezizomycotina</taxon>
        <taxon>Sordariomycetes</taxon>
        <taxon>Hypocreomycetidae</taxon>
        <taxon>Glomerellales</taxon>
        <taxon>Glomerellaceae</taxon>
        <taxon>Colletotrichum</taxon>
        <taxon>Colletotrichum graminicola species complex</taxon>
    </lineage>
</organism>
<dbReference type="AlphaFoldDB" id="E3QCR3"/>